<dbReference type="InterPro" id="IPR024857">
    <property type="entry name" value="Cappuccino"/>
</dbReference>
<dbReference type="PANTHER" id="PTHR16230:SF3">
    <property type="entry name" value="BIOGENESIS OF LYSOSOMAL ORGANELLES COMPLEX-1, SUBUNIT 4, CAPPUCCINO"/>
    <property type="match status" value="1"/>
</dbReference>
<keyword evidence="2" id="KW-1185">Reference proteome</keyword>
<reference evidence="1 2" key="1">
    <citation type="submission" date="2024-05" db="EMBL/GenBank/DDBJ databases">
        <title>Genetic variation in Jamaican populations of the coffee berry borer (Hypothenemus hampei).</title>
        <authorList>
            <person name="Errbii M."/>
            <person name="Myrie A."/>
        </authorList>
    </citation>
    <scope>NUCLEOTIDE SEQUENCE [LARGE SCALE GENOMIC DNA]</scope>
    <source>
        <strain evidence="1">JA-Hopewell-2020-01-JO</strain>
        <tissue evidence="1">Whole body</tissue>
    </source>
</reference>
<dbReference type="AlphaFoldDB" id="A0ABD1FCS9"/>
<dbReference type="EMBL" id="JBDJPC010000001">
    <property type="protein sequence ID" value="KAL1517077.1"/>
    <property type="molecule type" value="Genomic_DNA"/>
</dbReference>
<name>A0ABD1FCS9_HYPHA</name>
<accession>A0ABD1FCS9</accession>
<dbReference type="PANTHER" id="PTHR16230">
    <property type="entry name" value="CAPPUCCINO"/>
    <property type="match status" value="1"/>
</dbReference>
<dbReference type="Proteomes" id="UP001566132">
    <property type="component" value="Unassembled WGS sequence"/>
</dbReference>
<evidence type="ECO:0008006" key="3">
    <source>
        <dbReference type="Google" id="ProtNLM"/>
    </source>
</evidence>
<protein>
    <recommendedName>
        <fullName evidence="3">Biogenesis of lysosome-related organelles complex 1 subunit 4</fullName>
    </recommendedName>
</protein>
<organism evidence="1 2">
    <name type="scientific">Hypothenemus hampei</name>
    <name type="common">Coffee berry borer</name>
    <dbReference type="NCBI Taxonomy" id="57062"/>
    <lineage>
        <taxon>Eukaryota</taxon>
        <taxon>Metazoa</taxon>
        <taxon>Ecdysozoa</taxon>
        <taxon>Arthropoda</taxon>
        <taxon>Hexapoda</taxon>
        <taxon>Insecta</taxon>
        <taxon>Pterygota</taxon>
        <taxon>Neoptera</taxon>
        <taxon>Endopterygota</taxon>
        <taxon>Coleoptera</taxon>
        <taxon>Polyphaga</taxon>
        <taxon>Cucujiformia</taxon>
        <taxon>Curculionidae</taxon>
        <taxon>Scolytinae</taxon>
        <taxon>Hypothenemus</taxon>
    </lineage>
</organism>
<sequence>MINDDVLKQTAESYSKYITNIDLEEKLQPVNKAMEDMLTRLEEFETMFTLAQPDIKDSKDIIKSILDYKPEFEELCLKIDSIEFMTVHIKNNLTALETKIEETENQMGIVDTKSRVTEKVAHIFTPLFKKSFDKKAPTSSSAEIFKTEHYFQ</sequence>
<evidence type="ECO:0000313" key="2">
    <source>
        <dbReference type="Proteomes" id="UP001566132"/>
    </source>
</evidence>
<evidence type="ECO:0000313" key="1">
    <source>
        <dbReference type="EMBL" id="KAL1517077.1"/>
    </source>
</evidence>
<gene>
    <name evidence="1" type="ORF">ABEB36_000888</name>
</gene>
<comment type="caution">
    <text evidence="1">The sequence shown here is derived from an EMBL/GenBank/DDBJ whole genome shotgun (WGS) entry which is preliminary data.</text>
</comment>
<proteinExistence type="predicted"/>